<sequence>MRQKLDTIEIHHPKLTQFFCFVSLVSYQFEHDIRLSSTKRLTPLFHFNCQKFPIKI</sequence>
<evidence type="ECO:0000313" key="1">
    <source>
        <dbReference type="EMBL" id="MBW4562898.1"/>
    </source>
</evidence>
<reference evidence="1" key="2">
    <citation type="journal article" date="2022" name="Microbiol. Resour. Announc.">
        <title>Metagenome Sequencing to Explore Phylogenomics of Terrestrial Cyanobacteria.</title>
        <authorList>
            <person name="Ward R.D."/>
            <person name="Stajich J.E."/>
            <person name="Johansen J.R."/>
            <person name="Huntemann M."/>
            <person name="Clum A."/>
            <person name="Foster B."/>
            <person name="Foster B."/>
            <person name="Roux S."/>
            <person name="Palaniappan K."/>
            <person name="Varghese N."/>
            <person name="Mukherjee S."/>
            <person name="Reddy T.B.K."/>
            <person name="Daum C."/>
            <person name="Copeland A."/>
            <person name="Chen I.A."/>
            <person name="Ivanova N.N."/>
            <person name="Kyrpides N.C."/>
            <person name="Shapiro N."/>
            <person name="Eloe-Fadrosh E.A."/>
            <person name="Pietrasiak N."/>
        </authorList>
    </citation>
    <scope>NUCLEOTIDE SEQUENCE</scope>
    <source>
        <strain evidence="1">JT2-VF2</strain>
    </source>
</reference>
<evidence type="ECO:0000313" key="2">
    <source>
        <dbReference type="Proteomes" id="UP000715781"/>
    </source>
</evidence>
<accession>A0A951Q019</accession>
<name>A0A951Q019_9NOST</name>
<dbReference type="Proteomes" id="UP000715781">
    <property type="component" value="Unassembled WGS sequence"/>
</dbReference>
<organism evidence="1 2">
    <name type="scientific">Mojavia pulchra JT2-VF2</name>
    <dbReference type="NCBI Taxonomy" id="287848"/>
    <lineage>
        <taxon>Bacteria</taxon>
        <taxon>Bacillati</taxon>
        <taxon>Cyanobacteriota</taxon>
        <taxon>Cyanophyceae</taxon>
        <taxon>Nostocales</taxon>
        <taxon>Nostocaceae</taxon>
    </lineage>
</organism>
<gene>
    <name evidence="1" type="ORF">KME32_17465</name>
</gene>
<dbReference type="AlphaFoldDB" id="A0A951Q019"/>
<protein>
    <submittedName>
        <fullName evidence="1">Uncharacterized protein</fullName>
    </submittedName>
</protein>
<dbReference type="EMBL" id="JAHHHN010000009">
    <property type="protein sequence ID" value="MBW4562898.1"/>
    <property type="molecule type" value="Genomic_DNA"/>
</dbReference>
<reference evidence="1" key="1">
    <citation type="submission" date="2021-05" db="EMBL/GenBank/DDBJ databases">
        <authorList>
            <person name="Pietrasiak N."/>
            <person name="Ward R."/>
            <person name="Stajich J.E."/>
            <person name="Kurbessoian T."/>
        </authorList>
    </citation>
    <scope>NUCLEOTIDE SEQUENCE</scope>
    <source>
        <strain evidence="1">JT2-VF2</strain>
    </source>
</reference>
<comment type="caution">
    <text evidence="1">The sequence shown here is derived from an EMBL/GenBank/DDBJ whole genome shotgun (WGS) entry which is preliminary data.</text>
</comment>
<proteinExistence type="predicted"/>